<organism evidence="1 2">
    <name type="scientific">Solea senegalensis</name>
    <name type="common">Senegalese sole</name>
    <dbReference type="NCBI Taxonomy" id="28829"/>
    <lineage>
        <taxon>Eukaryota</taxon>
        <taxon>Metazoa</taxon>
        <taxon>Chordata</taxon>
        <taxon>Craniata</taxon>
        <taxon>Vertebrata</taxon>
        <taxon>Euteleostomi</taxon>
        <taxon>Actinopterygii</taxon>
        <taxon>Neopterygii</taxon>
        <taxon>Teleostei</taxon>
        <taxon>Neoteleostei</taxon>
        <taxon>Acanthomorphata</taxon>
        <taxon>Carangaria</taxon>
        <taxon>Pleuronectiformes</taxon>
        <taxon>Pleuronectoidei</taxon>
        <taxon>Soleidae</taxon>
        <taxon>Solea</taxon>
    </lineage>
</organism>
<evidence type="ECO:0000313" key="1">
    <source>
        <dbReference type="EMBL" id="KAG7487025.1"/>
    </source>
</evidence>
<sequence>MGTLGIGGDVGNSVTSLFFNCAEGVRDDDAVKVHERQYDSLSLCGNSRRFSYNGISERGTECKCVM</sequence>
<protein>
    <submittedName>
        <fullName evidence="1">Uncharacterized protein</fullName>
    </submittedName>
</protein>
<proteinExistence type="predicted"/>
<evidence type="ECO:0000313" key="2">
    <source>
        <dbReference type="Proteomes" id="UP000693946"/>
    </source>
</evidence>
<keyword evidence="2" id="KW-1185">Reference proteome</keyword>
<dbReference type="Proteomes" id="UP000693946">
    <property type="component" value="Linkage Group LG6"/>
</dbReference>
<accession>A0AAV6QAR0</accession>
<gene>
    <name evidence="1" type="ORF">JOB18_044884</name>
</gene>
<reference evidence="1 2" key="1">
    <citation type="journal article" date="2021" name="Sci. Rep.">
        <title>Chromosome anchoring in Senegalese sole (Solea senegalensis) reveals sex-associated markers and genome rearrangements in flatfish.</title>
        <authorList>
            <person name="Guerrero-Cozar I."/>
            <person name="Gomez-Garrido J."/>
            <person name="Berbel C."/>
            <person name="Martinez-Blanch J.F."/>
            <person name="Alioto T."/>
            <person name="Claros M.G."/>
            <person name="Gagnaire P.A."/>
            <person name="Manchado M."/>
        </authorList>
    </citation>
    <scope>NUCLEOTIDE SEQUENCE [LARGE SCALE GENOMIC DNA]</scope>
    <source>
        <strain evidence="1">Sse05_10M</strain>
    </source>
</reference>
<dbReference type="EMBL" id="JAGKHQ010000018">
    <property type="protein sequence ID" value="KAG7487025.1"/>
    <property type="molecule type" value="Genomic_DNA"/>
</dbReference>
<dbReference type="AlphaFoldDB" id="A0AAV6QAR0"/>
<comment type="caution">
    <text evidence="1">The sequence shown here is derived from an EMBL/GenBank/DDBJ whole genome shotgun (WGS) entry which is preliminary data.</text>
</comment>
<name>A0AAV6QAR0_SOLSE</name>